<keyword evidence="15" id="KW-1185">Reference proteome</keyword>
<dbReference type="Pfam" id="PF11051">
    <property type="entry name" value="Mannosyl_trans3"/>
    <property type="match status" value="1"/>
</dbReference>
<evidence type="ECO:0000256" key="8">
    <source>
        <dbReference type="ARBA" id="ARBA00022989"/>
    </source>
</evidence>
<dbReference type="STRING" id="559304.G8YSM6"/>
<evidence type="ECO:0000313" key="15">
    <source>
        <dbReference type="Proteomes" id="UP000005222"/>
    </source>
</evidence>
<proteinExistence type="inferred from homology"/>
<dbReference type="PANTHER" id="PTHR31392:SF1">
    <property type="entry name" value="ALPHA-1,3-MANNOSYLTRANSFERASE MNN1-RELATED"/>
    <property type="match status" value="1"/>
</dbReference>
<dbReference type="UniPathway" id="UPA00378"/>
<sequence>MRFGKTVLANKRRLTFIFTIALFGVILTWIRGTTASQLSTAGKKEFHQGIKHHYMKDMCSTYFDYLQDSDANWTVHNLEQLKSHSSKKDIRNRVQIIRVFNQCFIEHANHLPVDRLKDLQQKMFPMLTFKSPSMLSLDGQESFLLNDGDDIKHTRDDIDPINDSEETYLNMFWIQMKRRYTGKGIVISVHEFHTNDVVKLIRVLRYLENDLPIEIVHKGDISKGSKDRIVREAKRDIEHEGKRLKALPALSFVDASRALRHDWSSKILRFANKWIAVLFSSFDDVIIMDTDVVPLIKPSLFFDNELFKKYGALFFKDRALSETLWKPQVSFYRSLLPSMAENHLFSIPMTTERSTNNTFFNLQKRHRMESGLVTIKKSTHLSGLLMSFHLHLWKTTSEPLHGDKELFWLGQSIAGNEQYAFSMYEAAAIGKLQDINKRKKAICGTQVAHLSDNGDLLWINSGLRTCKIDSWNYDLDHVKSLKHKYPSGDDLKQSYTRPLEADAAMVITDKPLSWWQRYIRRIGWFHEPSLGCLGYMWCASTDLTEKYGAGLIFKLSENTIDTINSLAKLWTAN</sequence>
<protein>
    <submittedName>
        <fullName evidence="13">Piso0_001189 protein</fullName>
    </submittedName>
</protein>
<comment type="subcellular location">
    <subcellularLocation>
        <location evidence="1">Golgi apparatus membrane</location>
        <topology evidence="1">Single-pass type II membrane protein</topology>
    </subcellularLocation>
</comment>
<keyword evidence="9" id="KW-0333">Golgi apparatus</keyword>
<dbReference type="EMBL" id="FO082057">
    <property type="protein sequence ID" value="CCE78563.1"/>
    <property type="molecule type" value="Genomic_DNA"/>
</dbReference>
<keyword evidence="7" id="KW-0735">Signal-anchor</keyword>
<dbReference type="InterPro" id="IPR029044">
    <property type="entry name" value="Nucleotide-diphossugar_trans"/>
</dbReference>
<keyword evidence="6 12" id="KW-0812">Transmembrane</keyword>
<evidence type="ECO:0000256" key="3">
    <source>
        <dbReference type="ARBA" id="ARBA00009105"/>
    </source>
</evidence>
<dbReference type="GO" id="GO:0000033">
    <property type="term" value="F:alpha-1,3-mannosyltransferase activity"/>
    <property type="evidence" value="ECO:0007669"/>
    <property type="project" value="TreeGrafter"/>
</dbReference>
<evidence type="ECO:0000256" key="1">
    <source>
        <dbReference type="ARBA" id="ARBA00004323"/>
    </source>
</evidence>
<dbReference type="InterPro" id="IPR022751">
    <property type="entry name" value="Alpha_mannosyltransferase"/>
</dbReference>
<dbReference type="HOGENOM" id="CLU_015387_0_1_1"/>
<keyword evidence="10 12" id="KW-0472">Membrane</keyword>
<evidence type="ECO:0000256" key="6">
    <source>
        <dbReference type="ARBA" id="ARBA00022692"/>
    </source>
</evidence>
<dbReference type="EMBL" id="FO082056">
    <property type="protein sequence ID" value="CCE79149.1"/>
    <property type="molecule type" value="Genomic_DNA"/>
</dbReference>
<keyword evidence="8 12" id="KW-1133">Transmembrane helix</keyword>
<dbReference type="Proteomes" id="UP000005222">
    <property type="component" value="Chromosome D"/>
</dbReference>
<evidence type="ECO:0000256" key="7">
    <source>
        <dbReference type="ARBA" id="ARBA00022968"/>
    </source>
</evidence>
<evidence type="ECO:0000256" key="2">
    <source>
        <dbReference type="ARBA" id="ARBA00004922"/>
    </source>
</evidence>
<reference evidence="15" key="2">
    <citation type="journal article" date="2012" name="G3 (Bethesda)">
        <title>Pichia sorbitophila, an interspecies yeast hybrid reveals early steps of genome resolution following polyploidization.</title>
        <authorList>
            <person name="Leh Louis V."/>
            <person name="Despons L."/>
            <person name="Friedrich A."/>
            <person name="Martin T."/>
            <person name="Durrens P."/>
            <person name="Casaregola S."/>
            <person name="Neuveglise C."/>
            <person name="Fairhead C."/>
            <person name="Marck C."/>
            <person name="Cruz J.A."/>
            <person name="Straub M.L."/>
            <person name="Kugler V."/>
            <person name="Sacerdot C."/>
            <person name="Uzunov Z."/>
            <person name="Thierry A."/>
            <person name="Weiss S."/>
            <person name="Bleykasten C."/>
            <person name="De Montigny J."/>
            <person name="Jacques N."/>
            <person name="Jung P."/>
            <person name="Lemaire M."/>
            <person name="Mallet S."/>
            <person name="Morel G."/>
            <person name="Richard G.F."/>
            <person name="Sarkar A."/>
            <person name="Savel G."/>
            <person name="Schacherer J."/>
            <person name="Seret M.L."/>
            <person name="Talla E."/>
            <person name="Samson G."/>
            <person name="Jubin C."/>
            <person name="Poulain J."/>
            <person name="Vacherie B."/>
            <person name="Barbe V."/>
            <person name="Pelletier E."/>
            <person name="Sherman D.J."/>
            <person name="Westhof E."/>
            <person name="Weissenbach J."/>
            <person name="Baret P.V."/>
            <person name="Wincker P."/>
            <person name="Gaillardin C."/>
            <person name="Dujon B."/>
            <person name="Souciet J.L."/>
        </authorList>
    </citation>
    <scope>NUCLEOTIDE SEQUENCE [LARGE SCALE GENOMIC DNA]</scope>
    <source>
        <strain evidence="15">ATCC MYA-4447 / BCRC 22081 / CBS 7064 / NBRC 10061 / NRRL Y-12695</strain>
    </source>
</reference>
<dbReference type="GO" id="GO:0000139">
    <property type="term" value="C:Golgi membrane"/>
    <property type="evidence" value="ECO:0007669"/>
    <property type="project" value="UniProtKB-SubCell"/>
</dbReference>
<feature type="transmembrane region" description="Helical" evidence="12">
    <location>
        <begin position="12"/>
        <end position="30"/>
    </location>
</feature>
<evidence type="ECO:0000313" key="14">
    <source>
        <dbReference type="EMBL" id="CCE79149.1"/>
    </source>
</evidence>
<evidence type="ECO:0000256" key="12">
    <source>
        <dbReference type="SAM" id="Phobius"/>
    </source>
</evidence>
<dbReference type="PANTHER" id="PTHR31392">
    <property type="entry name" value="ALPHA-1,3-MANNOSYLTRANSFERASE MNN1-RELATED"/>
    <property type="match status" value="1"/>
</dbReference>
<evidence type="ECO:0000256" key="4">
    <source>
        <dbReference type="ARBA" id="ARBA00022676"/>
    </source>
</evidence>
<keyword evidence="4" id="KW-0328">Glycosyltransferase</keyword>
<comment type="pathway">
    <text evidence="2">Protein modification; protein glycosylation.</text>
</comment>
<keyword evidence="11" id="KW-0325">Glycoprotein</keyword>
<evidence type="ECO:0000256" key="10">
    <source>
        <dbReference type="ARBA" id="ARBA00023136"/>
    </source>
</evidence>
<name>G8YSM6_PICSO</name>
<comment type="similarity">
    <text evidence="3">Belongs to the MNN1/MNT family.</text>
</comment>
<dbReference type="SUPFAM" id="SSF53448">
    <property type="entry name" value="Nucleotide-diphospho-sugar transferases"/>
    <property type="match status" value="1"/>
</dbReference>
<dbReference type="AlphaFoldDB" id="G8YSM6"/>
<accession>G8YSM6</accession>
<dbReference type="GO" id="GO:0006493">
    <property type="term" value="P:protein O-linked glycosylation"/>
    <property type="evidence" value="ECO:0007669"/>
    <property type="project" value="TreeGrafter"/>
</dbReference>
<organism evidence="13 15">
    <name type="scientific">Pichia sorbitophila (strain ATCC MYA-4447 / BCRC 22081 / CBS 7064 / NBRC 10061 / NRRL Y-12695)</name>
    <name type="common">Hybrid yeast</name>
    <dbReference type="NCBI Taxonomy" id="559304"/>
    <lineage>
        <taxon>Eukaryota</taxon>
        <taxon>Fungi</taxon>
        <taxon>Dikarya</taxon>
        <taxon>Ascomycota</taxon>
        <taxon>Saccharomycotina</taxon>
        <taxon>Pichiomycetes</taxon>
        <taxon>Debaryomycetaceae</taxon>
        <taxon>Millerozyma</taxon>
    </lineage>
</organism>
<evidence type="ECO:0000256" key="9">
    <source>
        <dbReference type="ARBA" id="ARBA00023034"/>
    </source>
</evidence>
<dbReference type="Proteomes" id="UP000005222">
    <property type="component" value="Chromosome C"/>
</dbReference>
<reference evidence="13" key="1">
    <citation type="submission" date="2011-10" db="EMBL/GenBank/DDBJ databases">
        <authorList>
            <person name="Genoscope - CEA"/>
        </authorList>
    </citation>
    <scope>NUCLEOTIDE SEQUENCE</scope>
</reference>
<dbReference type="GO" id="GO:0046354">
    <property type="term" value="P:mannan biosynthetic process"/>
    <property type="evidence" value="ECO:0007669"/>
    <property type="project" value="UniProtKB-ARBA"/>
</dbReference>
<evidence type="ECO:0000313" key="13">
    <source>
        <dbReference type="EMBL" id="CCE78563.1"/>
    </source>
</evidence>
<gene>
    <name evidence="13" type="primary">Piso0_001189</name>
    <name evidence="13" type="ORF">GNLVRS01_PISO0C12850g</name>
    <name evidence="14" type="ORF">GNLVRS01_PISO0D12917g</name>
</gene>
<evidence type="ECO:0000256" key="11">
    <source>
        <dbReference type="ARBA" id="ARBA00023180"/>
    </source>
</evidence>
<dbReference type="FunCoup" id="G8YSM6">
    <property type="interactions" value="79"/>
</dbReference>
<dbReference type="OrthoDB" id="430354at2759"/>
<dbReference type="OMA" id="MYCAFIG"/>
<dbReference type="eggNOG" id="ENOG502RZ48">
    <property type="taxonomic scope" value="Eukaryota"/>
</dbReference>
<evidence type="ECO:0000256" key="5">
    <source>
        <dbReference type="ARBA" id="ARBA00022679"/>
    </source>
</evidence>
<keyword evidence="5" id="KW-0808">Transferase</keyword>
<dbReference type="InParanoid" id="G8YSM6"/>